<dbReference type="InterPro" id="IPR010221">
    <property type="entry name" value="VCBS_dom"/>
</dbReference>
<evidence type="ECO:0000313" key="2">
    <source>
        <dbReference type="EMBL" id="MFC3114883.1"/>
    </source>
</evidence>
<dbReference type="PROSITE" id="PS51257">
    <property type="entry name" value="PROKAR_LIPOPROTEIN"/>
    <property type="match status" value="1"/>
</dbReference>
<sequence>MKISYALLPLVLSGSLFITGCGGDGAKKTKVNAPPTANNAALSTQADTAFSGKLLGTDVDKDMLSFAVVTAPQNGMLSLQTDGSFSYTPAPDFVGTDQFTFSVSDGKSTSAAATVNITIDLLTVAMSSYTRTAFNQQPNDTPLSLNSRNITQDVSDENAFDDLLAP</sequence>
<dbReference type="InterPro" id="IPR015919">
    <property type="entry name" value="Cadherin-like_sf"/>
</dbReference>
<dbReference type="Proteomes" id="UP001595555">
    <property type="component" value="Unassembled WGS sequence"/>
</dbReference>
<protein>
    <submittedName>
        <fullName evidence="2">Ig-like domain-containing protein</fullName>
    </submittedName>
</protein>
<dbReference type="RefSeq" id="WP_378116625.1">
    <property type="nucleotide sequence ID" value="NZ_JBHRTF010000002.1"/>
</dbReference>
<proteinExistence type="predicted"/>
<keyword evidence="1" id="KW-0732">Signal</keyword>
<gene>
    <name evidence="2" type="ORF">ACFODX_04875</name>
</gene>
<organism evidence="2 3">
    <name type="scientific">Cellvibrio fontiphilus</name>
    <dbReference type="NCBI Taxonomy" id="1815559"/>
    <lineage>
        <taxon>Bacteria</taxon>
        <taxon>Pseudomonadati</taxon>
        <taxon>Pseudomonadota</taxon>
        <taxon>Gammaproteobacteria</taxon>
        <taxon>Cellvibrionales</taxon>
        <taxon>Cellvibrionaceae</taxon>
        <taxon>Cellvibrio</taxon>
    </lineage>
</organism>
<dbReference type="Gene3D" id="2.60.40.3440">
    <property type="match status" value="1"/>
</dbReference>
<feature type="chain" id="PRO_5046555766" evidence="1">
    <location>
        <begin position="19"/>
        <end position="166"/>
    </location>
</feature>
<keyword evidence="3" id="KW-1185">Reference proteome</keyword>
<accession>A0ABV7FDT0</accession>
<feature type="signal peptide" evidence="1">
    <location>
        <begin position="1"/>
        <end position="18"/>
    </location>
</feature>
<dbReference type="NCBIfam" id="TIGR01965">
    <property type="entry name" value="VCBS_repeat"/>
    <property type="match status" value="1"/>
</dbReference>
<dbReference type="EMBL" id="JBHRTF010000002">
    <property type="protein sequence ID" value="MFC3114883.1"/>
    <property type="molecule type" value="Genomic_DNA"/>
</dbReference>
<evidence type="ECO:0000256" key="1">
    <source>
        <dbReference type="SAM" id="SignalP"/>
    </source>
</evidence>
<evidence type="ECO:0000313" key="3">
    <source>
        <dbReference type="Proteomes" id="UP001595555"/>
    </source>
</evidence>
<name>A0ABV7FDT0_9GAMM</name>
<reference evidence="3" key="1">
    <citation type="journal article" date="2019" name="Int. J. Syst. Evol. Microbiol.">
        <title>The Global Catalogue of Microorganisms (GCM) 10K type strain sequencing project: providing services to taxonomists for standard genome sequencing and annotation.</title>
        <authorList>
            <consortium name="The Broad Institute Genomics Platform"/>
            <consortium name="The Broad Institute Genome Sequencing Center for Infectious Disease"/>
            <person name="Wu L."/>
            <person name="Ma J."/>
        </authorList>
    </citation>
    <scope>NUCLEOTIDE SEQUENCE [LARGE SCALE GENOMIC DNA]</scope>
    <source>
        <strain evidence="3">KCTC 52237</strain>
    </source>
</reference>
<dbReference type="SUPFAM" id="SSF49313">
    <property type="entry name" value="Cadherin-like"/>
    <property type="match status" value="1"/>
</dbReference>
<comment type="caution">
    <text evidence="2">The sequence shown here is derived from an EMBL/GenBank/DDBJ whole genome shotgun (WGS) entry which is preliminary data.</text>
</comment>
<dbReference type="Pfam" id="PF17963">
    <property type="entry name" value="Big_9"/>
    <property type="match status" value="1"/>
</dbReference>